<dbReference type="Proteomes" id="UP000240542">
    <property type="component" value="Unassembled WGS sequence"/>
</dbReference>
<organism evidence="1 2">
    <name type="scientific">Murinocardiopsis flavida</name>
    <dbReference type="NCBI Taxonomy" id="645275"/>
    <lineage>
        <taxon>Bacteria</taxon>
        <taxon>Bacillati</taxon>
        <taxon>Actinomycetota</taxon>
        <taxon>Actinomycetes</taxon>
        <taxon>Streptosporangiales</taxon>
        <taxon>Nocardiopsidaceae</taxon>
        <taxon>Murinocardiopsis</taxon>
    </lineage>
</organism>
<evidence type="ECO:0000313" key="1">
    <source>
        <dbReference type="EMBL" id="PSK96807.1"/>
    </source>
</evidence>
<proteinExistence type="predicted"/>
<dbReference type="OrthoDB" id="3439076at2"/>
<dbReference type="RefSeq" id="WP_106583702.1">
    <property type="nucleotide sequence ID" value="NZ_PYGA01000010.1"/>
</dbReference>
<sequence length="80" mass="8906">MYPAQPSHDPPDIPLLAHEARCFGAIVRAETWEEPRLAVSRHVAHLRPSQCHFLAEMTVARIWRDPPDASTPGGPRPPPP</sequence>
<comment type="caution">
    <text evidence="1">The sequence shown here is derived from an EMBL/GenBank/DDBJ whole genome shotgun (WGS) entry which is preliminary data.</text>
</comment>
<gene>
    <name evidence="1" type="ORF">CLV63_110104</name>
</gene>
<dbReference type="EMBL" id="PYGA01000010">
    <property type="protein sequence ID" value="PSK96807.1"/>
    <property type="molecule type" value="Genomic_DNA"/>
</dbReference>
<accession>A0A2P8DHW4</accession>
<evidence type="ECO:0000313" key="2">
    <source>
        <dbReference type="Proteomes" id="UP000240542"/>
    </source>
</evidence>
<dbReference type="AlphaFoldDB" id="A0A2P8DHW4"/>
<reference evidence="1 2" key="1">
    <citation type="submission" date="2018-03" db="EMBL/GenBank/DDBJ databases">
        <title>Genomic Encyclopedia of Archaeal and Bacterial Type Strains, Phase II (KMG-II): from individual species to whole genera.</title>
        <authorList>
            <person name="Goeker M."/>
        </authorList>
    </citation>
    <scope>NUCLEOTIDE SEQUENCE [LARGE SCALE GENOMIC DNA]</scope>
    <source>
        <strain evidence="1 2">DSM 45312</strain>
    </source>
</reference>
<name>A0A2P8DHW4_9ACTN</name>
<protein>
    <submittedName>
        <fullName evidence="1">Uncharacterized protein</fullName>
    </submittedName>
</protein>
<keyword evidence="2" id="KW-1185">Reference proteome</keyword>